<evidence type="ECO:0000256" key="1">
    <source>
        <dbReference type="SAM" id="MobiDB-lite"/>
    </source>
</evidence>
<proteinExistence type="predicted"/>
<feature type="compositionally biased region" description="Acidic residues" evidence="1">
    <location>
        <begin position="272"/>
        <end position="290"/>
    </location>
</feature>
<feature type="region of interest" description="Disordered" evidence="1">
    <location>
        <begin position="269"/>
        <end position="296"/>
    </location>
</feature>
<dbReference type="Pfam" id="PF14214">
    <property type="entry name" value="Helitron_like_N"/>
    <property type="match status" value="1"/>
</dbReference>
<keyword evidence="4" id="KW-1185">Reference proteome</keyword>
<dbReference type="STRING" id="289078.A0A2X0LDC2"/>
<dbReference type="Proteomes" id="UP000249723">
    <property type="component" value="Unassembled WGS sequence"/>
</dbReference>
<dbReference type="EMBL" id="FMWP01000138">
    <property type="protein sequence ID" value="SDA03895.1"/>
    <property type="molecule type" value="Genomic_DNA"/>
</dbReference>
<feature type="region of interest" description="Disordered" evidence="1">
    <location>
        <begin position="75"/>
        <end position="109"/>
    </location>
</feature>
<evidence type="ECO:0000313" key="3">
    <source>
        <dbReference type="EMBL" id="SDA03895.1"/>
    </source>
</evidence>
<evidence type="ECO:0000259" key="2">
    <source>
        <dbReference type="Pfam" id="PF14214"/>
    </source>
</evidence>
<protein>
    <submittedName>
        <fullName evidence="3">BZ3500_MvSof-1268-A1-R1_Chr11-1g03290 protein</fullName>
    </submittedName>
</protein>
<organism evidence="3 4">
    <name type="scientific">Microbotryum saponariae</name>
    <dbReference type="NCBI Taxonomy" id="289078"/>
    <lineage>
        <taxon>Eukaryota</taxon>
        <taxon>Fungi</taxon>
        <taxon>Dikarya</taxon>
        <taxon>Basidiomycota</taxon>
        <taxon>Pucciniomycotina</taxon>
        <taxon>Microbotryomycetes</taxon>
        <taxon>Microbotryales</taxon>
        <taxon>Microbotryaceae</taxon>
        <taxon>Microbotryum</taxon>
    </lineage>
</organism>
<dbReference type="AlphaFoldDB" id="A0A2X0LDC2"/>
<accession>A0A2X0LDC2</accession>
<dbReference type="PANTHER" id="PTHR45786:SF66">
    <property type="entry name" value="HOOK MOTIF PROTEIN, PUTATIVE-RELATED"/>
    <property type="match status" value="1"/>
</dbReference>
<feature type="domain" description="Helitron helicase-like" evidence="2">
    <location>
        <begin position="340"/>
        <end position="458"/>
    </location>
</feature>
<sequence>MVSAVPDATLSSPHHHLLLRKGECAGARIALKPLKPHVSIRDYLGPQTAVCTHCKARHWECERSKSTGHFSTCCSQDKVRLPSPPQPDPEYRQLLEGSDSEAEASRENARSYHNALLRPTLDGADSRIQRSTLTNLESMLRTGNRFVREFAPAKARAGWDTAKETVLRLCLPPGRDRRTHNRPTSSTEMAMLICDSDTGDRGPQGLILQVHGDRCPDLVGPTKSLARSIQEDSFHLNIPLRGFHQAASPIVRNREQIDNAVQLREVLAGLGLDDEGEEEDEDGDDEDEDGEGRGRRRMVMVTRVKTKGTRWINPSLAFPALHPAFLPRVRDRRILPNSPAETDRRNHIRFHQESLRLTTAQGITDAVANGLTPDQTGRSVILGSTVKTIPREITQRYQDATACVVEHGNSLLFITVTCKPGWPDIKAALGPNDKACGRLDLIARAFEAKLNRLCHDDLATSIGQAVSAMNGEHFLCSTSIVVLYLC</sequence>
<name>A0A2X0LDC2_9BASI</name>
<dbReference type="OrthoDB" id="7698527at2759"/>
<gene>
    <name evidence="3" type="ORF">BZ3500_MVSOF-1268-A1-R1_CHR11-1G03290</name>
</gene>
<dbReference type="InterPro" id="IPR025476">
    <property type="entry name" value="Helitron_helicase-like"/>
</dbReference>
<evidence type="ECO:0000313" key="4">
    <source>
        <dbReference type="Proteomes" id="UP000249723"/>
    </source>
</evidence>
<dbReference type="PANTHER" id="PTHR45786">
    <property type="entry name" value="DNA BINDING PROTEIN-LIKE"/>
    <property type="match status" value="1"/>
</dbReference>
<reference evidence="4" key="1">
    <citation type="submission" date="2016-10" db="EMBL/GenBank/DDBJ databases">
        <authorList>
            <person name="Jeantristanb JTB J.-T."/>
            <person name="Ricardo R."/>
        </authorList>
    </citation>
    <scope>NUCLEOTIDE SEQUENCE [LARGE SCALE GENOMIC DNA]</scope>
</reference>